<evidence type="ECO:0000256" key="3">
    <source>
        <dbReference type="ARBA" id="ARBA00023237"/>
    </source>
</evidence>
<evidence type="ECO:0000259" key="7">
    <source>
        <dbReference type="Pfam" id="PF04453"/>
    </source>
</evidence>
<keyword evidence="3 4" id="KW-0998">Cell outer membrane</keyword>
<comment type="function">
    <text evidence="4">Together with LptE, is involved in the assembly of lipopolysaccharide (LPS) at the surface of the outer membrane.</text>
</comment>
<dbReference type="AlphaFoldDB" id="F3L073"/>
<evidence type="ECO:0000256" key="2">
    <source>
        <dbReference type="ARBA" id="ARBA00023136"/>
    </source>
</evidence>
<accession>F3L073</accession>
<evidence type="ECO:0000256" key="5">
    <source>
        <dbReference type="SAM" id="MobiDB-lite"/>
    </source>
</evidence>
<proteinExistence type="inferred from homology"/>
<dbReference type="Gene3D" id="2.60.450.10">
    <property type="entry name" value="Lipopolysaccharide (LPS) transport protein A like domain"/>
    <property type="match status" value="1"/>
</dbReference>
<dbReference type="InterPro" id="IPR007543">
    <property type="entry name" value="LptD_C"/>
</dbReference>
<evidence type="ECO:0000313" key="9">
    <source>
        <dbReference type="Proteomes" id="UP000005615"/>
    </source>
</evidence>
<evidence type="ECO:0000256" key="1">
    <source>
        <dbReference type="ARBA" id="ARBA00022729"/>
    </source>
</evidence>
<feature type="domain" description="LptD C-terminal" evidence="7">
    <location>
        <begin position="385"/>
        <end position="741"/>
    </location>
</feature>
<dbReference type="Pfam" id="PF03968">
    <property type="entry name" value="LptD_N"/>
    <property type="match status" value="1"/>
</dbReference>
<dbReference type="HAMAP" id="MF_01411">
    <property type="entry name" value="LPS_assembly_LptD"/>
    <property type="match status" value="1"/>
</dbReference>
<dbReference type="eggNOG" id="COG1452">
    <property type="taxonomic scope" value="Bacteria"/>
</dbReference>
<dbReference type="STRING" id="2518989.IMCC3088_768"/>
<dbReference type="Pfam" id="PF04453">
    <property type="entry name" value="LptD"/>
    <property type="match status" value="1"/>
</dbReference>
<dbReference type="PANTHER" id="PTHR30189:SF1">
    <property type="entry name" value="LPS-ASSEMBLY PROTEIN LPTD"/>
    <property type="match status" value="1"/>
</dbReference>
<evidence type="ECO:0000313" key="8">
    <source>
        <dbReference type="EMBL" id="EGG30286.1"/>
    </source>
</evidence>
<dbReference type="InterPro" id="IPR020889">
    <property type="entry name" value="LipoPS_assembly_LptD"/>
</dbReference>
<reference evidence="8 9" key="1">
    <citation type="journal article" date="2011" name="J. Bacteriol.">
        <title>Genome sequence of strain IMCC3088, a proteorhodopsin-containing marine bacterium belonging to the OM60/NOR5 clade.</title>
        <authorList>
            <person name="Jang Y."/>
            <person name="Oh H.M."/>
            <person name="Kang I."/>
            <person name="Lee K."/>
            <person name="Yang S.J."/>
            <person name="Cho J.C."/>
        </authorList>
    </citation>
    <scope>NUCLEOTIDE SEQUENCE [LARGE SCALE GENOMIC DNA]</scope>
    <source>
        <strain evidence="8 9">IMCC3088</strain>
    </source>
</reference>
<evidence type="ECO:0000256" key="4">
    <source>
        <dbReference type="HAMAP-Rule" id="MF_01411"/>
    </source>
</evidence>
<comment type="caution">
    <text evidence="8">The sequence shown here is derived from an EMBL/GenBank/DDBJ whole genome shotgun (WGS) entry which is preliminary data.</text>
</comment>
<dbReference type="Proteomes" id="UP000005615">
    <property type="component" value="Unassembled WGS sequence"/>
</dbReference>
<keyword evidence="1 4" id="KW-0732">Signal</keyword>
<feature type="domain" description="Organic solvent tolerance-like N-terminal" evidence="6">
    <location>
        <begin position="143"/>
        <end position="271"/>
    </location>
</feature>
<dbReference type="PANTHER" id="PTHR30189">
    <property type="entry name" value="LPS-ASSEMBLY PROTEIN"/>
    <property type="match status" value="1"/>
</dbReference>
<organism evidence="8 9">
    <name type="scientific">Aequoribacter fuscus</name>
    <dbReference type="NCBI Taxonomy" id="2518989"/>
    <lineage>
        <taxon>Bacteria</taxon>
        <taxon>Pseudomonadati</taxon>
        <taxon>Pseudomonadota</taxon>
        <taxon>Gammaproteobacteria</taxon>
        <taxon>Cellvibrionales</taxon>
        <taxon>Halieaceae</taxon>
        <taxon>Aequoribacter</taxon>
    </lineage>
</organism>
<comment type="caution">
    <text evidence="4">Lacks conserved residue(s) required for the propagation of feature annotation.</text>
</comment>
<sequence length="832" mass="91705" precursor="true">MALATPQRKTKLHPLWLALAPALALYASGGQADAPPDKTSAPTLYRCEANRDNTGWDCDAAPSASLTPRTVSAKPTRTTNQQPSPAAGKPESKLTTDTAQLDWQPLARVPADQRDEDCVRCSGRYLEPDFDTSGASGDNINASADNSETTPTGSVLSGDVLLTQGARRIQADKVTITTDSESLQLEGNIRIREPGVLLQSQAAVISRANQTAKLSQAEFVLHDDFLHGRAEQLEQTGTQSLVLTNSAVSYCAPDDPSWELHADRLELDAEAGVGRAEGAKLKVKDTTVLTLPNMSFPVGDTRKSGVLWPSISNDSENGATIAVPLYANLAPNYDVLYTPMLMQERGFHQTLAGRYLGKSTGQLELELGYIDSDELGFAGGSVGQNRWHINLTQEAEYNDNWSSKIQIARISDPNYLRDLDSGRANSRYQDQLSQEGYLRYQAQYLDAQISARKLQSTALDLKDSYASLPQLEVSYRSQNRVIEPVLTVQWTDFNHSNDQAIQGERTYTNAGLALNWQGAGAYVKAQATFQDLSYTLDNLPPGIDDKPTASADRFILDAGLYFDRRTSSALTTISPQIYYLNNTGDDSLSTPLFDTRIRSAHSNAWFKPSLTVGHDRLLDENRVTAAIELNHVTDGSVFDARLAYLSFIDTPATPLLTTHAMYQYDELIGFNAEAHWDSGFSASLDIITDAQSGTALNQFAEVSWQPSTDTLLSLGYSKVDTLMAPREQWHVSGAYRLSSQWRVLFAGNVDTRHNANLETLLGLEYDSCCWRVRLVHSQYQDVPDGLYYQTELDWREEQQVQIEVVLKGLGGFGQAIDSTLNQLIRGFHEATR</sequence>
<keyword evidence="9" id="KW-1185">Reference proteome</keyword>
<feature type="chain" id="PRO_5009011726" description="LPS-assembly protein LptD" evidence="4">
    <location>
        <begin position="33"/>
        <end position="832"/>
    </location>
</feature>
<evidence type="ECO:0000259" key="6">
    <source>
        <dbReference type="Pfam" id="PF03968"/>
    </source>
</evidence>
<protein>
    <recommendedName>
        <fullName evidence="4">LPS-assembly protein LptD</fullName>
    </recommendedName>
</protein>
<keyword evidence="2 4" id="KW-0472">Membrane</keyword>
<dbReference type="GO" id="GO:1990351">
    <property type="term" value="C:transporter complex"/>
    <property type="evidence" value="ECO:0007669"/>
    <property type="project" value="TreeGrafter"/>
</dbReference>
<feature type="signal peptide" evidence="4">
    <location>
        <begin position="1"/>
        <end position="32"/>
    </location>
</feature>
<gene>
    <name evidence="4" type="primary">lptD</name>
    <name evidence="8" type="ORF">IMCC3088_768</name>
</gene>
<feature type="region of interest" description="Disordered" evidence="5">
    <location>
        <begin position="129"/>
        <end position="155"/>
    </location>
</feature>
<feature type="region of interest" description="Disordered" evidence="5">
    <location>
        <begin position="58"/>
        <end position="96"/>
    </location>
</feature>
<comment type="similarity">
    <text evidence="4">Belongs to the LptD family.</text>
</comment>
<feature type="compositionally biased region" description="Polar residues" evidence="5">
    <location>
        <begin position="133"/>
        <end position="155"/>
    </location>
</feature>
<dbReference type="GO" id="GO:0009279">
    <property type="term" value="C:cell outer membrane"/>
    <property type="evidence" value="ECO:0007669"/>
    <property type="project" value="UniProtKB-SubCell"/>
</dbReference>
<feature type="compositionally biased region" description="Polar residues" evidence="5">
    <location>
        <begin position="64"/>
        <end position="84"/>
    </location>
</feature>
<comment type="subcellular location">
    <subcellularLocation>
        <location evidence="4">Cell outer membrane</location>
    </subcellularLocation>
</comment>
<dbReference type="GO" id="GO:0043165">
    <property type="term" value="P:Gram-negative-bacterium-type cell outer membrane assembly"/>
    <property type="evidence" value="ECO:0007669"/>
    <property type="project" value="UniProtKB-UniRule"/>
</dbReference>
<dbReference type="GO" id="GO:0015920">
    <property type="term" value="P:lipopolysaccharide transport"/>
    <property type="evidence" value="ECO:0007669"/>
    <property type="project" value="InterPro"/>
</dbReference>
<dbReference type="InterPro" id="IPR005653">
    <property type="entry name" value="OstA-like_N"/>
</dbReference>
<dbReference type="EMBL" id="AEIG01000019">
    <property type="protein sequence ID" value="EGG30286.1"/>
    <property type="molecule type" value="Genomic_DNA"/>
</dbReference>
<name>F3L073_9GAMM</name>
<comment type="subunit">
    <text evidence="4">Component of the lipopolysaccharide transport and assembly complex. Interacts with LptE and LptA.</text>
</comment>
<dbReference type="InterPro" id="IPR050218">
    <property type="entry name" value="LptD"/>
</dbReference>